<protein>
    <submittedName>
        <fullName evidence="4">CAZy families GH31 protein</fullName>
    </submittedName>
</protein>
<name>A0A060CJ47_9FIRM</name>
<dbReference type="Gene3D" id="3.20.20.80">
    <property type="entry name" value="Glycosidases"/>
    <property type="match status" value="1"/>
</dbReference>
<keyword evidence="1" id="KW-0326">Glycosidase</keyword>
<dbReference type="Pfam" id="PF01055">
    <property type="entry name" value="Glyco_hydro_31_2nd"/>
    <property type="match status" value="1"/>
</dbReference>
<evidence type="ECO:0000259" key="3">
    <source>
        <dbReference type="Pfam" id="PF01055"/>
    </source>
</evidence>
<feature type="region of interest" description="Disordered" evidence="2">
    <location>
        <begin position="41"/>
        <end position="78"/>
    </location>
</feature>
<dbReference type="EMBL" id="KF125754">
    <property type="protein sequence ID" value="AIA93085.1"/>
    <property type="molecule type" value="Genomic_DNA"/>
</dbReference>
<evidence type="ECO:0000313" key="4">
    <source>
        <dbReference type="EMBL" id="AIA93085.1"/>
    </source>
</evidence>
<dbReference type="GO" id="GO:0005975">
    <property type="term" value="P:carbohydrate metabolic process"/>
    <property type="evidence" value="ECO:0007669"/>
    <property type="project" value="InterPro"/>
</dbReference>
<feature type="domain" description="Glycoside hydrolase family 31 TIM barrel" evidence="3">
    <location>
        <begin position="94"/>
        <end position="144"/>
    </location>
</feature>
<evidence type="ECO:0000256" key="2">
    <source>
        <dbReference type="SAM" id="MobiDB-lite"/>
    </source>
</evidence>
<feature type="compositionally biased region" description="Low complexity" evidence="2">
    <location>
        <begin position="41"/>
        <end position="77"/>
    </location>
</feature>
<dbReference type="GO" id="GO:0004553">
    <property type="term" value="F:hydrolase activity, hydrolyzing O-glycosyl compounds"/>
    <property type="evidence" value="ECO:0007669"/>
    <property type="project" value="InterPro"/>
</dbReference>
<dbReference type="AlphaFoldDB" id="A0A060CJ47"/>
<proteinExistence type="inferred from homology"/>
<comment type="similarity">
    <text evidence="1">Belongs to the glycosyl hydrolase 31 family.</text>
</comment>
<feature type="non-terminal residue" evidence="4">
    <location>
        <position position="1"/>
    </location>
</feature>
<feature type="non-terminal residue" evidence="4">
    <location>
        <position position="144"/>
    </location>
</feature>
<keyword evidence="1" id="KW-0378">Hydrolase</keyword>
<reference evidence="4" key="1">
    <citation type="journal article" date="2013" name="Environ. Microbiol.">
        <title>Seasonally variable intestinal metagenomes of the red palm weevil (Rhynchophorus ferrugineus).</title>
        <authorList>
            <person name="Jia S."/>
            <person name="Zhang X."/>
            <person name="Zhang G."/>
            <person name="Yin A."/>
            <person name="Zhang S."/>
            <person name="Li F."/>
            <person name="Wang L."/>
            <person name="Zhao D."/>
            <person name="Yun Q."/>
            <person name="Tala"/>
            <person name="Wang J."/>
            <person name="Sun G."/>
            <person name="Baabdullah M."/>
            <person name="Yu X."/>
            <person name="Hu S."/>
            <person name="Al-Mssallem I.S."/>
            <person name="Yu J."/>
        </authorList>
    </citation>
    <scope>NUCLEOTIDE SEQUENCE</scope>
</reference>
<sequence length="144" mass="14583">ADASAAGEDLSGAADYVDAAHGSAAAENGATAEDVLAAEVAPEGTGTTAEGAAAEGSTSAAASSSSAASTGASSPSARFAARKAEIEARWSSLEDFEGWCWPGSSAYLDVTSRSVRDWWASRFSTEHYAGSTCGLHVWNDMNEP</sequence>
<accession>A0A060CJ47</accession>
<dbReference type="InterPro" id="IPR000322">
    <property type="entry name" value="Glyco_hydro_31_TIM"/>
</dbReference>
<evidence type="ECO:0000256" key="1">
    <source>
        <dbReference type="RuleBase" id="RU361185"/>
    </source>
</evidence>
<organism evidence="4">
    <name type="scientific">uncultured Parvimonas sp</name>
    <dbReference type="NCBI Taxonomy" id="747372"/>
    <lineage>
        <taxon>Bacteria</taxon>
        <taxon>Bacillati</taxon>
        <taxon>Bacillota</taxon>
        <taxon>Tissierellia</taxon>
        <taxon>Tissierellales</taxon>
        <taxon>Peptoniphilaceae</taxon>
        <taxon>Parvimonas</taxon>
        <taxon>environmental samples</taxon>
    </lineage>
</organism>